<dbReference type="InterPro" id="IPR013785">
    <property type="entry name" value="Aldolase_TIM"/>
</dbReference>
<evidence type="ECO:0000313" key="6">
    <source>
        <dbReference type="Proteomes" id="UP000431080"/>
    </source>
</evidence>
<reference evidence="5 6" key="1">
    <citation type="submission" date="2019-10" db="EMBL/GenBank/DDBJ databases">
        <authorList>
            <person name="Nie G."/>
            <person name="Ming H."/>
            <person name="Yi B."/>
        </authorList>
    </citation>
    <scope>NUCLEOTIDE SEQUENCE [LARGE SCALE GENOMIC DNA]</scope>
    <source>
        <strain evidence="5 6">CFH 90414</strain>
    </source>
</reference>
<dbReference type="RefSeq" id="WP_153684818.1">
    <property type="nucleotide sequence ID" value="NZ_WJIF01000005.1"/>
</dbReference>
<feature type="active site" description="Schiff-base intermediate with substrate" evidence="4">
    <location>
        <position position="166"/>
    </location>
</feature>
<dbReference type="PIRSF" id="PIRSF001365">
    <property type="entry name" value="DHDPS"/>
    <property type="match status" value="1"/>
</dbReference>
<keyword evidence="2 3" id="KW-0456">Lyase</keyword>
<evidence type="ECO:0000256" key="2">
    <source>
        <dbReference type="ARBA" id="ARBA00023239"/>
    </source>
</evidence>
<evidence type="ECO:0000256" key="1">
    <source>
        <dbReference type="ARBA" id="ARBA00007592"/>
    </source>
</evidence>
<comment type="caution">
    <text evidence="5">The sequence shown here is derived from an EMBL/GenBank/DDBJ whole genome shotgun (WGS) entry which is preliminary data.</text>
</comment>
<dbReference type="Pfam" id="PF00701">
    <property type="entry name" value="DHDPS"/>
    <property type="match status" value="1"/>
</dbReference>
<comment type="similarity">
    <text evidence="1 3">Belongs to the DapA family.</text>
</comment>
<dbReference type="InterPro" id="IPR002220">
    <property type="entry name" value="DapA-like"/>
</dbReference>
<sequence>MPTSGPYPVMLTPYAEDGTVDFDALDRYTDWLIEHGSGGLFPVALSGEMYDLSDEERLAVAARVVARAAGRVPVAAAAVAAGGADDTAAAVGRMAATEVDVVVLVTSVALAEGDDERMLRTAVDRALAAVPGVAFGIYECPLPYHRLLSDDTVAWLAATGRFTFFKETSHDVDRMAERVRRAIGTPMRIYNAGIENLAESVAVGVTGMSGWIANVYPDAVAELTALAEAEGLTPRVLELQRALTEAEQRMGPTYPSSAKRLVRLRSGIAFGDSSRWRPAPVDGAELERVLAEADAAIAGVRAR</sequence>
<evidence type="ECO:0000256" key="3">
    <source>
        <dbReference type="PIRNR" id="PIRNR001365"/>
    </source>
</evidence>
<dbReference type="Proteomes" id="UP000431080">
    <property type="component" value="Unassembled WGS sequence"/>
</dbReference>
<dbReference type="GO" id="GO:0008840">
    <property type="term" value="F:4-hydroxy-tetrahydrodipicolinate synthase activity"/>
    <property type="evidence" value="ECO:0007669"/>
    <property type="project" value="TreeGrafter"/>
</dbReference>
<name>A0A6I2F9C9_9MICO</name>
<accession>A0A6I2F9C9</accession>
<feature type="active site" description="Proton donor/acceptor" evidence="4">
    <location>
        <position position="138"/>
    </location>
</feature>
<evidence type="ECO:0000256" key="4">
    <source>
        <dbReference type="PIRSR" id="PIRSR001365-1"/>
    </source>
</evidence>
<dbReference type="PANTHER" id="PTHR12128">
    <property type="entry name" value="DIHYDRODIPICOLINATE SYNTHASE"/>
    <property type="match status" value="1"/>
</dbReference>
<protein>
    <submittedName>
        <fullName evidence="5">Dihydrodipicolinate synthase family protein</fullName>
    </submittedName>
</protein>
<dbReference type="AlphaFoldDB" id="A0A6I2F9C9"/>
<dbReference type="SUPFAM" id="SSF51569">
    <property type="entry name" value="Aldolase"/>
    <property type="match status" value="1"/>
</dbReference>
<evidence type="ECO:0000313" key="5">
    <source>
        <dbReference type="EMBL" id="MRG60377.1"/>
    </source>
</evidence>
<dbReference type="PANTHER" id="PTHR12128:SF66">
    <property type="entry name" value="4-HYDROXY-2-OXOGLUTARATE ALDOLASE, MITOCHONDRIAL"/>
    <property type="match status" value="1"/>
</dbReference>
<dbReference type="SMART" id="SM01130">
    <property type="entry name" value="DHDPS"/>
    <property type="match status" value="1"/>
</dbReference>
<organism evidence="5 6">
    <name type="scientific">Agromyces agglutinans</name>
    <dbReference type="NCBI Taxonomy" id="2662258"/>
    <lineage>
        <taxon>Bacteria</taxon>
        <taxon>Bacillati</taxon>
        <taxon>Actinomycetota</taxon>
        <taxon>Actinomycetes</taxon>
        <taxon>Micrococcales</taxon>
        <taxon>Microbacteriaceae</taxon>
        <taxon>Agromyces</taxon>
    </lineage>
</organism>
<proteinExistence type="inferred from homology"/>
<dbReference type="Gene3D" id="3.20.20.70">
    <property type="entry name" value="Aldolase class I"/>
    <property type="match status" value="1"/>
</dbReference>
<dbReference type="CDD" id="cd00408">
    <property type="entry name" value="DHDPS-like"/>
    <property type="match status" value="1"/>
</dbReference>
<keyword evidence="6" id="KW-1185">Reference proteome</keyword>
<dbReference type="EMBL" id="WJIF01000005">
    <property type="protein sequence ID" value="MRG60377.1"/>
    <property type="molecule type" value="Genomic_DNA"/>
</dbReference>
<gene>
    <name evidence="5" type="ORF">GE115_10950</name>
</gene>